<organism evidence="2 3">
    <name type="scientific">Leptidea sinapis</name>
    <dbReference type="NCBI Taxonomy" id="189913"/>
    <lineage>
        <taxon>Eukaryota</taxon>
        <taxon>Metazoa</taxon>
        <taxon>Ecdysozoa</taxon>
        <taxon>Arthropoda</taxon>
        <taxon>Hexapoda</taxon>
        <taxon>Insecta</taxon>
        <taxon>Pterygota</taxon>
        <taxon>Neoptera</taxon>
        <taxon>Endopterygota</taxon>
        <taxon>Lepidoptera</taxon>
        <taxon>Glossata</taxon>
        <taxon>Ditrysia</taxon>
        <taxon>Papilionoidea</taxon>
        <taxon>Pieridae</taxon>
        <taxon>Dismorphiinae</taxon>
        <taxon>Leptidea</taxon>
    </lineage>
</organism>
<reference evidence="2 3" key="1">
    <citation type="submission" date="2017-07" db="EMBL/GenBank/DDBJ databases">
        <authorList>
            <person name="Talla V."/>
            <person name="Backstrom N."/>
        </authorList>
    </citation>
    <scope>NUCLEOTIDE SEQUENCE [LARGE SCALE GENOMIC DNA]</scope>
</reference>
<protein>
    <submittedName>
        <fullName evidence="2">Uncharacterized protein</fullName>
    </submittedName>
</protein>
<accession>A0A5E4QNR5</accession>
<feature type="compositionally biased region" description="Polar residues" evidence="1">
    <location>
        <begin position="1"/>
        <end position="21"/>
    </location>
</feature>
<name>A0A5E4QNR5_9NEOP</name>
<evidence type="ECO:0000313" key="2">
    <source>
        <dbReference type="EMBL" id="VVC99899.1"/>
    </source>
</evidence>
<dbReference type="AlphaFoldDB" id="A0A5E4QNR5"/>
<proteinExistence type="predicted"/>
<evidence type="ECO:0000256" key="1">
    <source>
        <dbReference type="SAM" id="MobiDB-lite"/>
    </source>
</evidence>
<keyword evidence="3" id="KW-1185">Reference proteome</keyword>
<gene>
    <name evidence="2" type="ORF">LSINAPIS_LOCUS10665</name>
</gene>
<dbReference type="EMBL" id="FZQP02004400">
    <property type="protein sequence ID" value="VVC99899.1"/>
    <property type="molecule type" value="Genomic_DNA"/>
</dbReference>
<feature type="region of interest" description="Disordered" evidence="1">
    <location>
        <begin position="1"/>
        <end position="25"/>
    </location>
</feature>
<dbReference type="Proteomes" id="UP000324832">
    <property type="component" value="Unassembled WGS sequence"/>
</dbReference>
<sequence length="179" mass="20409">MSAVTISENQLISTNHTQPDNENAGIPILTDAIDRQLKQFHIRSTPGLEYRVDNRSTNSKTVIKDVFISINNTEQEIICFLKEHTISFYFYNEELYLAFSRVGEIVYKQVAKTARNDKTKSVFKGPYKIIHLHPNNVAEIIGNHPNSKSIRVHFKLLRRPHLVSGSSSQEQSCSQQPPT</sequence>
<evidence type="ECO:0000313" key="3">
    <source>
        <dbReference type="Proteomes" id="UP000324832"/>
    </source>
</evidence>